<evidence type="ECO:0000256" key="1">
    <source>
        <dbReference type="ARBA" id="ARBA00006272"/>
    </source>
</evidence>
<protein>
    <recommendedName>
        <fullName evidence="11">Endoglucanase</fullName>
    </recommendedName>
</protein>
<gene>
    <name evidence="9" type="ORF">A4V09_17665</name>
</gene>
<keyword evidence="5" id="KW-0378">Hydrolase</keyword>
<evidence type="ECO:0000256" key="4">
    <source>
        <dbReference type="ARBA" id="ARBA00022723"/>
    </source>
</evidence>
<dbReference type="SUPFAM" id="SSF53187">
    <property type="entry name" value="Zn-dependent exopeptidases"/>
    <property type="match status" value="1"/>
</dbReference>
<comment type="cofactor">
    <cofactor evidence="8">
        <name>a divalent metal cation</name>
        <dbReference type="ChEBI" id="CHEBI:60240"/>
    </cofactor>
    <text evidence="8">Binds 2 divalent metal cations per subunit.</text>
</comment>
<feature type="binding site" evidence="8">
    <location>
        <position position="310"/>
    </location>
    <ligand>
        <name>Zn(2+)</name>
        <dbReference type="ChEBI" id="CHEBI:29105"/>
        <label>2</label>
    </ligand>
</feature>
<keyword evidence="10" id="KW-1185">Reference proteome</keyword>
<keyword evidence="2" id="KW-0031">Aminopeptidase</keyword>
<feature type="binding site" evidence="8">
    <location>
        <position position="62"/>
    </location>
    <ligand>
        <name>Zn(2+)</name>
        <dbReference type="ChEBI" id="CHEBI:29105"/>
        <label>1</label>
    </ligand>
</feature>
<dbReference type="GO" id="GO:0004177">
    <property type="term" value="F:aminopeptidase activity"/>
    <property type="evidence" value="ECO:0007669"/>
    <property type="project" value="UniProtKB-UniRule"/>
</dbReference>
<keyword evidence="3" id="KW-0645">Protease</keyword>
<feature type="binding site" evidence="8">
    <location>
        <position position="201"/>
    </location>
    <ligand>
        <name>Zn(2+)</name>
        <dbReference type="ChEBI" id="CHEBI:29105"/>
        <label>2</label>
    </ligand>
</feature>
<dbReference type="RefSeq" id="WP_065543538.1">
    <property type="nucleotide sequence ID" value="NZ_CP015405.2"/>
</dbReference>
<feature type="binding site" evidence="8">
    <location>
        <position position="223"/>
    </location>
    <ligand>
        <name>Zn(2+)</name>
        <dbReference type="ChEBI" id="CHEBI:29105"/>
        <label>1</label>
    </ligand>
</feature>
<accession>A0A1C7ICJ8</accession>
<evidence type="ECO:0000256" key="3">
    <source>
        <dbReference type="ARBA" id="ARBA00022670"/>
    </source>
</evidence>
<dbReference type="EMBL" id="CP015405">
    <property type="protein sequence ID" value="ANU77410.1"/>
    <property type="molecule type" value="Genomic_DNA"/>
</dbReference>
<proteinExistence type="inferred from homology"/>
<dbReference type="PANTHER" id="PTHR32481">
    <property type="entry name" value="AMINOPEPTIDASE"/>
    <property type="match status" value="1"/>
</dbReference>
<evidence type="ECO:0000256" key="5">
    <source>
        <dbReference type="ARBA" id="ARBA00022801"/>
    </source>
</evidence>
<reference evidence="9" key="1">
    <citation type="submission" date="2017-04" db="EMBL/GenBank/DDBJ databases">
        <title>Complete Genome Sequences of Twelve Strains of a Stable Defined Moderately Diverse Mouse Microbiota 2 (sDMDMm2).</title>
        <authorList>
            <person name="Uchimura Y."/>
            <person name="Wyss M."/>
            <person name="Brugiroux S."/>
            <person name="Limenitakis J.P."/>
            <person name="Stecher B."/>
            <person name="McCoy K.D."/>
            <person name="Macpherson A.J."/>
        </authorList>
    </citation>
    <scope>NUCLEOTIDE SEQUENCE</scope>
    <source>
        <strain evidence="9">YL58</strain>
    </source>
</reference>
<dbReference type="Pfam" id="PF05343">
    <property type="entry name" value="Peptidase_M42"/>
    <property type="match status" value="1"/>
</dbReference>
<name>A0A1C7ICJ8_9FIRM</name>
<evidence type="ECO:0000256" key="7">
    <source>
        <dbReference type="PIRSR" id="PIRSR001123-1"/>
    </source>
</evidence>
<feature type="binding site" evidence="8">
    <location>
        <position position="168"/>
    </location>
    <ligand>
        <name>Zn(2+)</name>
        <dbReference type="ChEBI" id="CHEBI:29105"/>
        <label>1</label>
    </ligand>
</feature>
<dbReference type="InterPro" id="IPR051464">
    <property type="entry name" value="Peptidase_M42_aminopept"/>
</dbReference>
<evidence type="ECO:0000256" key="2">
    <source>
        <dbReference type="ARBA" id="ARBA00022438"/>
    </source>
</evidence>
<dbReference type="KEGG" id="byl:A4V09_17665"/>
<evidence type="ECO:0000313" key="10">
    <source>
        <dbReference type="Proteomes" id="UP000092574"/>
    </source>
</evidence>
<evidence type="ECO:0000313" key="9">
    <source>
        <dbReference type="EMBL" id="ANU77410.1"/>
    </source>
</evidence>
<dbReference type="Proteomes" id="UP000092574">
    <property type="component" value="Chromosome"/>
</dbReference>
<feature type="active site" description="Proton acceptor" evidence="7">
    <location>
        <position position="200"/>
    </location>
</feature>
<dbReference type="PIRSF" id="PIRSF001123">
    <property type="entry name" value="PepA_GA"/>
    <property type="match status" value="1"/>
</dbReference>
<dbReference type="PANTHER" id="PTHR32481:SF0">
    <property type="entry name" value="AMINOPEPTIDASE YPDE-RELATED"/>
    <property type="match status" value="1"/>
</dbReference>
<evidence type="ECO:0000256" key="8">
    <source>
        <dbReference type="PIRSR" id="PIRSR001123-2"/>
    </source>
</evidence>
<feature type="binding site" evidence="8">
    <location>
        <position position="168"/>
    </location>
    <ligand>
        <name>Zn(2+)</name>
        <dbReference type="ChEBI" id="CHEBI:29105"/>
        <label>2</label>
    </ligand>
</feature>
<dbReference type="AlphaFoldDB" id="A0A1C7ICJ8"/>
<dbReference type="InterPro" id="IPR008007">
    <property type="entry name" value="Peptidase_M42"/>
</dbReference>
<keyword evidence="4 8" id="KW-0479">Metal-binding</keyword>
<sequence>MSREFLYGLLETASVSGFEEEIQQKVIKYAGEFADEIYTDEIADVVSVINPASKVKVMLSAHMDEIGLMVSHITEKGMLHVSKAGGIYPGTYPGQKVRVMHEGNVVYGAVRNHSSLNKKELEITDIIIDIGAVSKEDAMAAAACGDPVIFDTDHRELLNDRLCARGLDNRLGGYIILEAAKKAKEQGCTCGVYAAATVGEELTKHGASWCASRIAPTLAVVVDVTYTSDYEGARAIENGEILLGGGPVFLQNSFSHKMLVGRLKKAAQNLDIKYQWENGCGRTCTDADAIHVAGRGIPTTVMSIPLRYMHNPAEVCSMEDVQGCIDVLAEFLCGIGPDICLKPLEG</sequence>
<dbReference type="InterPro" id="IPR023367">
    <property type="entry name" value="Peptidase_M42_dom2"/>
</dbReference>
<organism evidence="9 10">
    <name type="scientific">Blautia pseudococcoides</name>
    <dbReference type="NCBI Taxonomy" id="1796616"/>
    <lineage>
        <taxon>Bacteria</taxon>
        <taxon>Bacillati</taxon>
        <taxon>Bacillota</taxon>
        <taxon>Clostridia</taxon>
        <taxon>Lachnospirales</taxon>
        <taxon>Lachnospiraceae</taxon>
        <taxon>Blautia</taxon>
    </lineage>
</organism>
<evidence type="ECO:0008006" key="11">
    <source>
        <dbReference type="Google" id="ProtNLM"/>
    </source>
</evidence>
<dbReference type="GO" id="GO:0046872">
    <property type="term" value="F:metal ion binding"/>
    <property type="evidence" value="ECO:0007669"/>
    <property type="project" value="UniProtKB-UniRule"/>
</dbReference>
<dbReference type="GO" id="GO:0006508">
    <property type="term" value="P:proteolysis"/>
    <property type="evidence" value="ECO:0007669"/>
    <property type="project" value="UniProtKB-KW"/>
</dbReference>
<comment type="similarity">
    <text evidence="1 6">Belongs to the peptidase M42 family.</text>
</comment>
<dbReference type="Gene3D" id="3.40.630.10">
    <property type="entry name" value="Zn peptidases"/>
    <property type="match status" value="1"/>
</dbReference>
<evidence type="ECO:0000256" key="6">
    <source>
        <dbReference type="PIRNR" id="PIRNR001123"/>
    </source>
</evidence>
<dbReference type="Gene3D" id="2.40.30.40">
    <property type="entry name" value="Peptidase M42, domain 2"/>
    <property type="match status" value="1"/>
</dbReference>
<dbReference type="SUPFAM" id="SSF101821">
    <property type="entry name" value="Aminopeptidase/glucanase lid domain"/>
    <property type="match status" value="1"/>
</dbReference>
<dbReference type="OrthoDB" id="9772053at2"/>
<dbReference type="STRING" id="1796616.A4V09_17665"/>